<keyword evidence="2 7" id="KW-1003">Cell membrane</keyword>
<evidence type="ECO:0000256" key="5">
    <source>
        <dbReference type="ARBA" id="ARBA00022989"/>
    </source>
</evidence>
<protein>
    <recommendedName>
        <fullName evidence="7">Phosphatidylglycerol--prolipoprotein diacylglyceryl transferase</fullName>
        <ecNumber evidence="7">2.5.1.145</ecNumber>
    </recommendedName>
</protein>
<evidence type="ECO:0000256" key="3">
    <source>
        <dbReference type="ARBA" id="ARBA00022679"/>
    </source>
</evidence>
<gene>
    <name evidence="7 8" type="primary">lgt</name>
    <name evidence="8" type="ORF">ACFFN0_00325</name>
</gene>
<comment type="caution">
    <text evidence="8">The sequence shown here is derived from an EMBL/GenBank/DDBJ whole genome shotgun (WGS) entry which is preliminary data.</text>
</comment>
<evidence type="ECO:0000256" key="6">
    <source>
        <dbReference type="ARBA" id="ARBA00023136"/>
    </source>
</evidence>
<feature type="transmembrane region" description="Helical" evidence="7">
    <location>
        <begin position="63"/>
        <end position="83"/>
    </location>
</feature>
<dbReference type="EC" id="2.5.1.145" evidence="7"/>
<evidence type="ECO:0000256" key="4">
    <source>
        <dbReference type="ARBA" id="ARBA00022692"/>
    </source>
</evidence>
<dbReference type="EMBL" id="JBHMAX010000001">
    <property type="protein sequence ID" value="MFB9730489.1"/>
    <property type="molecule type" value="Genomic_DNA"/>
</dbReference>
<dbReference type="PANTHER" id="PTHR30589">
    <property type="entry name" value="PROLIPOPROTEIN DIACYLGLYCERYL TRANSFERASE"/>
    <property type="match status" value="1"/>
</dbReference>
<feature type="transmembrane region" description="Helical" evidence="7">
    <location>
        <begin position="33"/>
        <end position="51"/>
    </location>
</feature>
<comment type="catalytic activity">
    <reaction evidence="7">
        <text>L-cysteinyl-[prolipoprotein] + a 1,2-diacyl-sn-glycero-3-phospho-(1'-sn-glycerol) = an S-1,2-diacyl-sn-glyceryl-L-cysteinyl-[prolipoprotein] + sn-glycerol 1-phosphate + H(+)</text>
        <dbReference type="Rhea" id="RHEA:56712"/>
        <dbReference type="Rhea" id="RHEA-COMP:14679"/>
        <dbReference type="Rhea" id="RHEA-COMP:14680"/>
        <dbReference type="ChEBI" id="CHEBI:15378"/>
        <dbReference type="ChEBI" id="CHEBI:29950"/>
        <dbReference type="ChEBI" id="CHEBI:57685"/>
        <dbReference type="ChEBI" id="CHEBI:64716"/>
        <dbReference type="ChEBI" id="CHEBI:140658"/>
        <dbReference type="EC" id="2.5.1.145"/>
    </reaction>
</comment>
<accession>A0ABV5UY64</accession>
<keyword evidence="3 7" id="KW-0808">Transferase</keyword>
<dbReference type="PANTHER" id="PTHR30589:SF0">
    <property type="entry name" value="PHOSPHATIDYLGLYCEROL--PROLIPOPROTEIN DIACYLGLYCERYL TRANSFERASE"/>
    <property type="match status" value="1"/>
</dbReference>
<sequence length="298" mass="32296">MTLLPVGAAPALLTAIPSPEQSVWWLGPFPLRGYALSILVGIFAAMWITSLRMRARGGTGQEIYDIAVPTIVLGIVGGRIYHVVSSPWPYFGPEGNLADAVKIWEGGLGIWGAVALGAVGAWWGARRHGYSFLDIADALMPGLLVAQALGRWGNWFNNELYGGPSDAPWAVQIHEMSGGEAVRDAAGDAVVLGTFQPTFLYEALWCLLVAVAILLVDRRFRLARGQVVGLYLMGYTLGRFFIEIMRTDPAQMVLGQRINVWVSIAVFLLGAAIWWWRGRVGDLPARGAAERHTPATAA</sequence>
<feature type="transmembrane region" description="Helical" evidence="7">
    <location>
        <begin position="103"/>
        <end position="125"/>
    </location>
</feature>
<feature type="transmembrane region" description="Helical" evidence="7">
    <location>
        <begin position="199"/>
        <end position="216"/>
    </location>
</feature>
<dbReference type="PROSITE" id="PS01311">
    <property type="entry name" value="LGT"/>
    <property type="match status" value="1"/>
</dbReference>
<evidence type="ECO:0000313" key="8">
    <source>
        <dbReference type="EMBL" id="MFB9730489.1"/>
    </source>
</evidence>
<evidence type="ECO:0000256" key="7">
    <source>
        <dbReference type="HAMAP-Rule" id="MF_01147"/>
    </source>
</evidence>
<dbReference type="InterPro" id="IPR001640">
    <property type="entry name" value="Lgt"/>
</dbReference>
<feature type="binding site" evidence="7">
    <location>
        <position position="151"/>
    </location>
    <ligand>
        <name>a 1,2-diacyl-sn-glycero-3-phospho-(1'-sn-glycerol)</name>
        <dbReference type="ChEBI" id="CHEBI:64716"/>
    </ligand>
</feature>
<feature type="transmembrane region" description="Helical" evidence="7">
    <location>
        <begin position="258"/>
        <end position="276"/>
    </location>
</feature>
<dbReference type="Proteomes" id="UP001589613">
    <property type="component" value="Unassembled WGS sequence"/>
</dbReference>
<dbReference type="RefSeq" id="WP_141338729.1">
    <property type="nucleotide sequence ID" value="NZ_JBHMAX010000001.1"/>
</dbReference>
<comment type="similarity">
    <text evidence="1 7">Belongs to the Lgt family.</text>
</comment>
<comment type="pathway">
    <text evidence="7">Protein modification; lipoprotein biosynthesis (diacylglyceryl transfer).</text>
</comment>
<dbReference type="Pfam" id="PF01790">
    <property type="entry name" value="LGT"/>
    <property type="match status" value="1"/>
</dbReference>
<keyword evidence="6 7" id="KW-0472">Membrane</keyword>
<comment type="subcellular location">
    <subcellularLocation>
        <location evidence="7">Cell membrane</location>
        <topology evidence="7">Multi-pass membrane protein</topology>
    </subcellularLocation>
</comment>
<keyword evidence="4 7" id="KW-0812">Transmembrane</keyword>
<feature type="transmembrane region" description="Helical" evidence="7">
    <location>
        <begin position="132"/>
        <end position="150"/>
    </location>
</feature>
<dbReference type="NCBIfam" id="TIGR00544">
    <property type="entry name" value="lgt"/>
    <property type="match status" value="1"/>
</dbReference>
<reference evidence="8 9" key="1">
    <citation type="submission" date="2024-09" db="EMBL/GenBank/DDBJ databases">
        <authorList>
            <person name="Sun Q."/>
            <person name="Mori K."/>
        </authorList>
    </citation>
    <scope>NUCLEOTIDE SEQUENCE [LARGE SCALE GENOMIC DNA]</scope>
    <source>
        <strain evidence="8 9">JCM 12763</strain>
    </source>
</reference>
<evidence type="ECO:0000256" key="2">
    <source>
        <dbReference type="ARBA" id="ARBA00022475"/>
    </source>
</evidence>
<dbReference type="HAMAP" id="MF_01147">
    <property type="entry name" value="Lgt"/>
    <property type="match status" value="1"/>
</dbReference>
<feature type="transmembrane region" description="Helical" evidence="7">
    <location>
        <begin position="228"/>
        <end position="246"/>
    </location>
</feature>
<proteinExistence type="inferred from homology"/>
<evidence type="ECO:0000313" key="9">
    <source>
        <dbReference type="Proteomes" id="UP001589613"/>
    </source>
</evidence>
<keyword evidence="5 7" id="KW-1133">Transmembrane helix</keyword>
<evidence type="ECO:0000256" key="1">
    <source>
        <dbReference type="ARBA" id="ARBA00007150"/>
    </source>
</evidence>
<comment type="function">
    <text evidence="7">Catalyzes the transfer of the diacylglyceryl group from phosphatidylglycerol to the sulfhydryl group of the N-terminal cysteine of a prolipoprotein, the first step in the formation of mature lipoproteins.</text>
</comment>
<organism evidence="8 9">
    <name type="scientific">Ornithinimicrobium kibberense</name>
    <dbReference type="NCBI Taxonomy" id="282060"/>
    <lineage>
        <taxon>Bacteria</taxon>
        <taxon>Bacillati</taxon>
        <taxon>Actinomycetota</taxon>
        <taxon>Actinomycetes</taxon>
        <taxon>Micrococcales</taxon>
        <taxon>Ornithinimicrobiaceae</taxon>
        <taxon>Ornithinimicrobium</taxon>
    </lineage>
</organism>
<name>A0ABV5UY64_9MICO</name>
<keyword evidence="9" id="KW-1185">Reference proteome</keyword>
<dbReference type="GO" id="GO:0008961">
    <property type="term" value="F:phosphatidylglycerol-prolipoprotein diacylglyceryl transferase activity"/>
    <property type="evidence" value="ECO:0007669"/>
    <property type="project" value="UniProtKB-EC"/>
</dbReference>